<dbReference type="InterPro" id="IPR002933">
    <property type="entry name" value="Peptidase_M20"/>
</dbReference>
<dbReference type="PANTHER" id="PTHR30575:SF0">
    <property type="entry name" value="XAA-ARG DIPEPTIDASE"/>
    <property type="match status" value="1"/>
</dbReference>
<dbReference type="Proteomes" id="UP000324748">
    <property type="component" value="Unassembled WGS sequence"/>
</dbReference>
<dbReference type="InterPro" id="IPR052030">
    <property type="entry name" value="Peptidase_M20/M20A_hydrolases"/>
</dbReference>
<evidence type="ECO:0000313" key="4">
    <source>
        <dbReference type="EMBL" id="KAA1094826.1"/>
    </source>
</evidence>
<proteinExistence type="inferred from homology"/>
<dbReference type="Gene3D" id="3.30.70.360">
    <property type="match status" value="1"/>
</dbReference>
<dbReference type="AlphaFoldDB" id="A0A5B0P1I5"/>
<organism evidence="4 5">
    <name type="scientific">Puccinia graminis f. sp. tritici</name>
    <dbReference type="NCBI Taxonomy" id="56615"/>
    <lineage>
        <taxon>Eukaryota</taxon>
        <taxon>Fungi</taxon>
        <taxon>Dikarya</taxon>
        <taxon>Basidiomycota</taxon>
        <taxon>Pucciniomycotina</taxon>
        <taxon>Pucciniomycetes</taxon>
        <taxon>Pucciniales</taxon>
        <taxon>Pucciniaceae</taxon>
        <taxon>Puccinia</taxon>
    </lineage>
</organism>
<feature type="domain" description="Peptidase M20 dimerisation" evidence="2">
    <location>
        <begin position="257"/>
        <end position="349"/>
    </location>
</feature>
<dbReference type="FunFam" id="3.30.70.360:FF:000004">
    <property type="entry name" value="Peptidase M20 domain-containing protein 2"/>
    <property type="match status" value="1"/>
</dbReference>
<dbReference type="CDD" id="cd05672">
    <property type="entry name" value="M20_ACY1L2-like"/>
    <property type="match status" value="1"/>
</dbReference>
<accession>A0A5B0P1I5</accession>
<evidence type="ECO:0000313" key="6">
    <source>
        <dbReference type="Proteomes" id="UP000325313"/>
    </source>
</evidence>
<dbReference type="InterPro" id="IPR011650">
    <property type="entry name" value="Peptidase_M20_dimer"/>
</dbReference>
<dbReference type="InterPro" id="IPR017439">
    <property type="entry name" value="Amidohydrolase"/>
</dbReference>
<dbReference type="SUPFAM" id="SSF53187">
    <property type="entry name" value="Zn-dependent exopeptidases"/>
    <property type="match status" value="1"/>
</dbReference>
<comment type="similarity">
    <text evidence="1">Belongs to the peptidase M20A family.</text>
</comment>
<name>A0A5B0P1I5_PUCGR</name>
<dbReference type="GO" id="GO:0016805">
    <property type="term" value="F:dipeptidase activity"/>
    <property type="evidence" value="ECO:0007669"/>
    <property type="project" value="TreeGrafter"/>
</dbReference>
<dbReference type="NCBIfam" id="TIGR01891">
    <property type="entry name" value="amidohydrolases"/>
    <property type="match status" value="1"/>
</dbReference>
<dbReference type="SUPFAM" id="SSF55031">
    <property type="entry name" value="Bacterial exopeptidase dimerisation domain"/>
    <property type="match status" value="1"/>
</dbReference>
<dbReference type="Pfam" id="PF07687">
    <property type="entry name" value="M20_dimer"/>
    <property type="match status" value="1"/>
</dbReference>
<protein>
    <recommendedName>
        <fullName evidence="2">Peptidase M20 dimerisation domain-containing protein</fullName>
    </recommendedName>
</protein>
<dbReference type="EMBL" id="VSWC01000079">
    <property type="protein sequence ID" value="KAA1094826.1"/>
    <property type="molecule type" value="Genomic_DNA"/>
</dbReference>
<evidence type="ECO:0000259" key="2">
    <source>
        <dbReference type="Pfam" id="PF07687"/>
    </source>
</evidence>
<dbReference type="Proteomes" id="UP000325313">
    <property type="component" value="Unassembled WGS sequence"/>
</dbReference>
<dbReference type="PANTHER" id="PTHR30575">
    <property type="entry name" value="PEPTIDASE M20"/>
    <property type="match status" value="1"/>
</dbReference>
<evidence type="ECO:0000313" key="5">
    <source>
        <dbReference type="Proteomes" id="UP000324748"/>
    </source>
</evidence>
<dbReference type="Pfam" id="PF01546">
    <property type="entry name" value="Peptidase_M20"/>
    <property type="match status" value="1"/>
</dbReference>
<dbReference type="OrthoDB" id="6119954at2759"/>
<evidence type="ECO:0000256" key="1">
    <source>
        <dbReference type="ARBA" id="ARBA00006247"/>
    </source>
</evidence>
<dbReference type="Gene3D" id="3.40.630.10">
    <property type="entry name" value="Zn peptidases"/>
    <property type="match status" value="1"/>
</dbReference>
<sequence length="475" mass="51763">MSSHSSCLGPIIDSIAAGLRLDNSQEHANAEHNEQQGLSSCKCRFGELEPQSPPFASMMKLQYPTGLQPPRSDQEKPLINLQDENAMDYPSILEEEIDSLSADLRKWSLEIFGFAEIAMKEFKTHDLIAQIFEQTPGWKVTRHAYGIQTAVEAVFTLGKGGRTVGFNSEMDALPGIGHACGHPLICISGIAAAMATAQALKKTNTPGKVVLLGTPAEETIGGKIQLLEQGAYRGMDACLMLHPAPFGGILPMLAISQVKVEYFGKNAHAAGAPWEGINALDAAVSAYTNIALLRQQIRPDERVHGIIQGSEHWVSNVIPDYAWLRYDIRAPTREGMEKLKSRVMKCFQAASDSSNCRMKIQEEMLYADLVNNPPLAKEYHKYMENIMGIAVPMDGPALGSTDFGNVSYEVPSIHPIYAIPTLPGQGNHTRGFTDAAATEEAHHLTLKSAKGIAVVAWKVLADKAFAEEVQKAFKP</sequence>
<dbReference type="EMBL" id="VDEP01000444">
    <property type="protein sequence ID" value="KAA1079082.1"/>
    <property type="molecule type" value="Genomic_DNA"/>
</dbReference>
<keyword evidence="5" id="KW-1185">Reference proteome</keyword>
<gene>
    <name evidence="4" type="ORF">PGT21_030934</name>
    <name evidence="3" type="ORF">PGTUg99_015258</name>
</gene>
<evidence type="ECO:0000313" key="3">
    <source>
        <dbReference type="EMBL" id="KAA1079082.1"/>
    </source>
</evidence>
<reference evidence="5 6" key="1">
    <citation type="submission" date="2019-05" db="EMBL/GenBank/DDBJ databases">
        <title>Emergence of the Ug99 lineage of the wheat stem rust pathogen through somatic hybridization.</title>
        <authorList>
            <person name="Li F."/>
            <person name="Upadhyaya N.M."/>
            <person name="Sperschneider J."/>
            <person name="Matny O."/>
            <person name="Nguyen-Phuc H."/>
            <person name="Mago R."/>
            <person name="Raley C."/>
            <person name="Miller M.E."/>
            <person name="Silverstein K.A.T."/>
            <person name="Henningsen E."/>
            <person name="Hirsch C.D."/>
            <person name="Visser B."/>
            <person name="Pretorius Z.A."/>
            <person name="Steffenson B.J."/>
            <person name="Schwessinger B."/>
            <person name="Dodds P.N."/>
            <person name="Figueroa M."/>
        </authorList>
    </citation>
    <scope>NUCLEOTIDE SEQUENCE [LARGE SCALE GENOMIC DNA]</scope>
    <source>
        <strain evidence="4">21-0</strain>
        <strain evidence="3 6">Ug99</strain>
    </source>
</reference>
<comment type="caution">
    <text evidence="4">The sequence shown here is derived from an EMBL/GenBank/DDBJ whole genome shotgun (WGS) entry which is preliminary data.</text>
</comment>
<dbReference type="InterPro" id="IPR036264">
    <property type="entry name" value="Bact_exopeptidase_dim_dom"/>
</dbReference>